<accession>A0A1H7WZ05</accession>
<evidence type="ECO:0000313" key="2">
    <source>
        <dbReference type="Proteomes" id="UP000198744"/>
    </source>
</evidence>
<sequence length="71" mass="8110">MKLKDTDKLEFVDQTLTVNGKPFVVQYPDEPLFGAEEGKLITIVFKGCGYTQYQWDPEEIEGYFPDSESPS</sequence>
<dbReference type="AlphaFoldDB" id="A0A1H7WZ05"/>
<name>A0A1H7WZ05_9BACT</name>
<organism evidence="1 2">
    <name type="scientific">Syntrophus gentianae</name>
    <dbReference type="NCBI Taxonomy" id="43775"/>
    <lineage>
        <taxon>Bacteria</taxon>
        <taxon>Pseudomonadati</taxon>
        <taxon>Thermodesulfobacteriota</taxon>
        <taxon>Syntrophia</taxon>
        <taxon>Syntrophales</taxon>
        <taxon>Syntrophaceae</taxon>
        <taxon>Syntrophus</taxon>
    </lineage>
</organism>
<dbReference type="RefSeq" id="WP_093883115.1">
    <property type="nucleotide sequence ID" value="NZ_FOBS01000008.1"/>
</dbReference>
<evidence type="ECO:0000313" key="1">
    <source>
        <dbReference type="EMBL" id="SEM26763.1"/>
    </source>
</evidence>
<reference evidence="1 2" key="1">
    <citation type="submission" date="2016-10" db="EMBL/GenBank/DDBJ databases">
        <authorList>
            <person name="de Groot N.N."/>
        </authorList>
    </citation>
    <scope>NUCLEOTIDE SEQUENCE [LARGE SCALE GENOMIC DNA]</scope>
    <source>
        <strain evidence="1 2">DSM 8423</strain>
    </source>
</reference>
<dbReference type="EMBL" id="FOBS01000008">
    <property type="protein sequence ID" value="SEM26763.1"/>
    <property type="molecule type" value="Genomic_DNA"/>
</dbReference>
<proteinExistence type="predicted"/>
<protein>
    <submittedName>
        <fullName evidence="1">Uncharacterized protein</fullName>
    </submittedName>
</protein>
<gene>
    <name evidence="1" type="ORF">SAMN04489760_108116</name>
</gene>
<keyword evidence="2" id="KW-1185">Reference proteome</keyword>
<dbReference type="OrthoDB" id="9857583at2"/>
<dbReference type="Proteomes" id="UP000198744">
    <property type="component" value="Unassembled WGS sequence"/>
</dbReference>